<sequence>MQNRSSTLQLPRDGEDVAGEQKVWGQRDTTGTLSGREHGEEGWQLIRAEEAPTPQGPSRWVAEVVLVPCWSTASRMGLGEGVTTVYLWSSSSRQEVTWGAM</sequence>
<proteinExistence type="predicted"/>
<accession>A0A3M0JA37</accession>
<evidence type="ECO:0000313" key="3">
    <source>
        <dbReference type="Proteomes" id="UP000269221"/>
    </source>
</evidence>
<reference evidence="2 3" key="1">
    <citation type="submission" date="2018-07" db="EMBL/GenBank/DDBJ databases">
        <title>A high quality draft genome assembly of the barn swallow (H. rustica rustica).</title>
        <authorList>
            <person name="Formenti G."/>
            <person name="Chiara M."/>
            <person name="Poveda L."/>
            <person name="Francoijs K.-J."/>
            <person name="Bonisoli-Alquati A."/>
            <person name="Canova L."/>
            <person name="Gianfranceschi L."/>
            <person name="Horner D.S."/>
            <person name="Saino N."/>
        </authorList>
    </citation>
    <scope>NUCLEOTIDE SEQUENCE [LARGE SCALE GENOMIC DNA]</scope>
    <source>
        <strain evidence="2">Chelidonia</strain>
        <tissue evidence="2">Blood</tissue>
    </source>
</reference>
<comment type="caution">
    <text evidence="2">The sequence shown here is derived from an EMBL/GenBank/DDBJ whole genome shotgun (WGS) entry which is preliminary data.</text>
</comment>
<protein>
    <submittedName>
        <fullName evidence="2">Uncharacterized protein</fullName>
    </submittedName>
</protein>
<dbReference type="AlphaFoldDB" id="A0A3M0JA37"/>
<name>A0A3M0JA37_HIRRU</name>
<evidence type="ECO:0000313" key="2">
    <source>
        <dbReference type="EMBL" id="RMB95753.1"/>
    </source>
</evidence>
<feature type="region of interest" description="Disordered" evidence="1">
    <location>
        <begin position="1"/>
        <end position="40"/>
    </location>
</feature>
<evidence type="ECO:0000256" key="1">
    <source>
        <dbReference type="SAM" id="MobiDB-lite"/>
    </source>
</evidence>
<keyword evidence="3" id="KW-1185">Reference proteome</keyword>
<gene>
    <name evidence="2" type="ORF">DUI87_27866</name>
</gene>
<organism evidence="2 3">
    <name type="scientific">Hirundo rustica rustica</name>
    <dbReference type="NCBI Taxonomy" id="333673"/>
    <lineage>
        <taxon>Eukaryota</taxon>
        <taxon>Metazoa</taxon>
        <taxon>Chordata</taxon>
        <taxon>Craniata</taxon>
        <taxon>Vertebrata</taxon>
        <taxon>Euteleostomi</taxon>
        <taxon>Archelosauria</taxon>
        <taxon>Archosauria</taxon>
        <taxon>Dinosauria</taxon>
        <taxon>Saurischia</taxon>
        <taxon>Theropoda</taxon>
        <taxon>Coelurosauria</taxon>
        <taxon>Aves</taxon>
        <taxon>Neognathae</taxon>
        <taxon>Neoaves</taxon>
        <taxon>Telluraves</taxon>
        <taxon>Australaves</taxon>
        <taxon>Passeriformes</taxon>
        <taxon>Sylvioidea</taxon>
        <taxon>Hirundinidae</taxon>
        <taxon>Hirundo</taxon>
    </lineage>
</organism>
<dbReference type="OrthoDB" id="10569229at2759"/>
<dbReference type="Proteomes" id="UP000269221">
    <property type="component" value="Unassembled WGS sequence"/>
</dbReference>
<dbReference type="EMBL" id="QRBI01000184">
    <property type="protein sequence ID" value="RMB95753.1"/>
    <property type="molecule type" value="Genomic_DNA"/>
</dbReference>